<comment type="similarity">
    <text evidence="2 5">Belongs to the MET18/MMS19 family.</text>
</comment>
<dbReference type="InterPro" id="IPR039920">
    <property type="entry name" value="MMS19"/>
</dbReference>
<sequence length="1037" mass="114911">MESTQRLVRTWIATGREQEIDETVSEISNGQTSLLNVVKALGDYLTSEEEDLRSKGVDFLSSVISRCPPQKFNMSSVRVLTSFYCDKLGDTEAIVPSLKGLVSLSMLPSISSADASAIIRALFEHIRMKALVQSVRFNVFTIVDTLMAKHRDVLKEINNEFLDGYISLADGEKDPRNLLVAFAIARVILIEFDITRHVESLFNITFCYFPITFRPPPNDPYGITTEQLRTALRSCLNGTPAFGSLAIPLFLEKLLAGSPSTKRDTLESMAVCLPVYGPAVARSFARKLWSSIKLEIFQPTDPLTEQEALKAIQVLVTTIHAPEERAIEDDEDIQGFARDACIECLQILKEPEKSQAKPAIKVLCAFVSTIPSIARYTVSQAVSHLVKLFMSPDEVLTRPAIMQLLLELIAAIRDSSLKNNLEVVQHLALLGPYKDEVFSVTVVALGTDSTRRFALLMLICLVMMKGLLSDDEIGMVVNIANDILQSNPDEDDSTSDALISLLAMIATTNSRLIEESTLPILFSALPDDAPTRDANVERAKCWRILNTLSKLCLQPDLFETLVVRLLTKLDFVCVPRSDAMLMDIEPNSAYAHAILKTISRTLSSKVEKGHADIQKHINRFIPQLCNLLIYSALVSDEQEMPAADHRVVGAAAEVVSIVVQTLTPNQQEVFMTTLIKFIYSNELEDHFEGSRKFPPGKTLNIFNGSCSTPRNNLVALLAAGLIPLHAQVTISVPDLSQFLRDIRIWCINYAGNDLQHESAWHIMSVIVNKQTEGVMEFLQDTLGSFWQTEVLDSAKPIPHRQEAIRAFKSVAKGLLVNGHSLLLRFRDALFEVVKNEEIGWEAAKAIGEIAVIDNVLTKKNHAVVKYLYSQKYVSQALPRIVANSRDSDNPSSQMAHLVALTTVIRAVTRAAYAHAMPLLMPLLLRGLVIPDAAIRASIIDTLLDIAISGESLEQNIISQHATSLVNAMLNNCVDDQVQSVRVRIAALRLLAALPGLVRYDVLHPSKPTVLRELAKALDDPKRAVRKEAVEARSNWYD</sequence>
<dbReference type="STRING" id="703135.A0A2A9NVZ7"/>
<comment type="function">
    <text evidence="5">Key component of the cytosolic iron-sulfur protein assembly (CIA) complex, a multiprotein complex that mediates the incorporation of iron-sulfur cluster into apoproteins specifically involved in DNA metabolism and genomic integrity. In the CIA complex, MMS19 acts as an adapter between early-acting CIA components and a subset of cellular target iron-sulfur proteins.</text>
</comment>
<evidence type="ECO:0000259" key="7">
    <source>
        <dbReference type="Pfam" id="PF14500"/>
    </source>
</evidence>
<reference evidence="8 9" key="1">
    <citation type="submission" date="2014-02" db="EMBL/GenBank/DDBJ databases">
        <title>Transposable element dynamics among asymbiotic and ectomycorrhizal Amanita fungi.</title>
        <authorList>
            <consortium name="DOE Joint Genome Institute"/>
            <person name="Hess J."/>
            <person name="Skrede I."/>
            <person name="Wolfe B."/>
            <person name="LaButti K."/>
            <person name="Ohm R.A."/>
            <person name="Grigoriev I.V."/>
            <person name="Pringle A."/>
        </authorList>
    </citation>
    <scope>NUCLEOTIDE SEQUENCE [LARGE SCALE GENOMIC DNA]</scope>
    <source>
        <strain evidence="8 9">SKay4041</strain>
    </source>
</reference>
<gene>
    <name evidence="8" type="ORF">AMATHDRAFT_74737</name>
</gene>
<proteinExistence type="inferred from homology"/>
<dbReference type="GO" id="GO:0097361">
    <property type="term" value="C:cytosolic [4Fe-4S] assembly targeting complex"/>
    <property type="evidence" value="ECO:0007669"/>
    <property type="project" value="UniProtKB-UniRule"/>
</dbReference>
<dbReference type="Pfam" id="PF14500">
    <property type="entry name" value="MMS19_N"/>
    <property type="match status" value="1"/>
</dbReference>
<dbReference type="OrthoDB" id="342900at2759"/>
<dbReference type="InterPro" id="IPR011989">
    <property type="entry name" value="ARM-like"/>
</dbReference>
<evidence type="ECO:0000256" key="4">
    <source>
        <dbReference type="ARBA" id="ARBA00023242"/>
    </source>
</evidence>
<accession>A0A2A9NVZ7</accession>
<dbReference type="PANTHER" id="PTHR12891:SF0">
    <property type="entry name" value="MMS19 NUCLEOTIDE EXCISION REPAIR PROTEIN HOMOLOG"/>
    <property type="match status" value="1"/>
</dbReference>
<name>A0A2A9NVZ7_9AGAR</name>
<dbReference type="Proteomes" id="UP000242287">
    <property type="component" value="Unassembled WGS sequence"/>
</dbReference>
<dbReference type="GO" id="GO:0005634">
    <property type="term" value="C:nucleus"/>
    <property type="evidence" value="ECO:0007669"/>
    <property type="project" value="UniProtKB-SubCell"/>
</dbReference>
<dbReference type="GO" id="GO:0016226">
    <property type="term" value="P:iron-sulfur cluster assembly"/>
    <property type="evidence" value="ECO:0007669"/>
    <property type="project" value="UniProtKB-UniRule"/>
</dbReference>
<dbReference type="SUPFAM" id="SSF48371">
    <property type="entry name" value="ARM repeat"/>
    <property type="match status" value="2"/>
</dbReference>
<keyword evidence="5" id="KW-0234">DNA repair</keyword>
<evidence type="ECO:0000313" key="9">
    <source>
        <dbReference type="Proteomes" id="UP000242287"/>
    </source>
</evidence>
<evidence type="ECO:0000313" key="8">
    <source>
        <dbReference type="EMBL" id="PFH51873.1"/>
    </source>
</evidence>
<dbReference type="Pfam" id="PF12460">
    <property type="entry name" value="MMS19_C"/>
    <property type="match status" value="1"/>
</dbReference>
<dbReference type="EMBL" id="KZ301984">
    <property type="protein sequence ID" value="PFH51873.1"/>
    <property type="molecule type" value="Genomic_DNA"/>
</dbReference>
<dbReference type="InterPro" id="IPR029240">
    <property type="entry name" value="MMS19_N"/>
</dbReference>
<keyword evidence="9" id="KW-1185">Reference proteome</keyword>
<feature type="domain" description="MMS19 C-terminal" evidence="6">
    <location>
        <begin position="544"/>
        <end position="994"/>
    </location>
</feature>
<dbReference type="Gene3D" id="1.25.10.10">
    <property type="entry name" value="Leucine-rich Repeat Variant"/>
    <property type="match status" value="1"/>
</dbReference>
<evidence type="ECO:0000256" key="2">
    <source>
        <dbReference type="ARBA" id="ARBA00009340"/>
    </source>
</evidence>
<dbReference type="GO" id="GO:0006281">
    <property type="term" value="P:DNA repair"/>
    <property type="evidence" value="ECO:0007669"/>
    <property type="project" value="UniProtKB-UniRule"/>
</dbReference>
<protein>
    <recommendedName>
        <fullName evidence="5">MMS19 nucleotide excision repair protein</fullName>
    </recommendedName>
</protein>
<dbReference type="InterPro" id="IPR016024">
    <property type="entry name" value="ARM-type_fold"/>
</dbReference>
<comment type="subcellular location">
    <subcellularLocation>
        <location evidence="1 5">Nucleus</location>
    </subcellularLocation>
</comment>
<dbReference type="GO" id="GO:0051604">
    <property type="term" value="P:protein maturation"/>
    <property type="evidence" value="ECO:0007669"/>
    <property type="project" value="UniProtKB-UniRule"/>
</dbReference>
<feature type="domain" description="MMS19 N-terminal" evidence="7">
    <location>
        <begin position="38"/>
        <end position="298"/>
    </location>
</feature>
<dbReference type="AlphaFoldDB" id="A0A2A9NVZ7"/>
<keyword evidence="3" id="KW-0677">Repeat</keyword>
<organism evidence="8 9">
    <name type="scientific">Amanita thiersii Skay4041</name>
    <dbReference type="NCBI Taxonomy" id="703135"/>
    <lineage>
        <taxon>Eukaryota</taxon>
        <taxon>Fungi</taxon>
        <taxon>Dikarya</taxon>
        <taxon>Basidiomycota</taxon>
        <taxon>Agaricomycotina</taxon>
        <taxon>Agaricomycetes</taxon>
        <taxon>Agaricomycetidae</taxon>
        <taxon>Agaricales</taxon>
        <taxon>Pluteineae</taxon>
        <taxon>Amanitaceae</taxon>
        <taxon>Amanita</taxon>
    </lineage>
</organism>
<evidence type="ECO:0000256" key="5">
    <source>
        <dbReference type="RuleBase" id="RU367072"/>
    </source>
</evidence>
<evidence type="ECO:0000256" key="1">
    <source>
        <dbReference type="ARBA" id="ARBA00004123"/>
    </source>
</evidence>
<dbReference type="InterPro" id="IPR024687">
    <property type="entry name" value="MMS19_C"/>
</dbReference>
<evidence type="ECO:0000259" key="6">
    <source>
        <dbReference type="Pfam" id="PF12460"/>
    </source>
</evidence>
<keyword evidence="4 5" id="KW-0539">Nucleus</keyword>
<dbReference type="PANTHER" id="PTHR12891">
    <property type="entry name" value="DNA REPAIR/TRANSCRIPTION PROTEIN MET18/MMS19"/>
    <property type="match status" value="1"/>
</dbReference>
<evidence type="ECO:0000256" key="3">
    <source>
        <dbReference type="ARBA" id="ARBA00022737"/>
    </source>
</evidence>
<keyword evidence="5" id="KW-0227">DNA damage</keyword>